<name>A0AAW0JU43_QUESU</name>
<keyword evidence="2" id="KW-1185">Reference proteome</keyword>
<dbReference type="AlphaFoldDB" id="A0AAW0JU43"/>
<comment type="caution">
    <text evidence="1">The sequence shown here is derived from an EMBL/GenBank/DDBJ whole genome shotgun (WGS) entry which is preliminary data.</text>
</comment>
<dbReference type="EMBL" id="PKMF04000459">
    <property type="protein sequence ID" value="KAK7830538.1"/>
    <property type="molecule type" value="Genomic_DNA"/>
</dbReference>
<sequence length="16" mass="1834">MPQIFSLASDMQNPRV</sequence>
<dbReference type="Proteomes" id="UP000237347">
    <property type="component" value="Unassembled WGS sequence"/>
</dbReference>
<accession>A0AAW0JU43</accession>
<protein>
    <submittedName>
        <fullName evidence="1">Uncharacterized protein</fullName>
    </submittedName>
</protein>
<evidence type="ECO:0000313" key="1">
    <source>
        <dbReference type="EMBL" id="KAK7830538.1"/>
    </source>
</evidence>
<proteinExistence type="predicted"/>
<evidence type="ECO:0000313" key="2">
    <source>
        <dbReference type="Proteomes" id="UP000237347"/>
    </source>
</evidence>
<organism evidence="1 2">
    <name type="scientific">Quercus suber</name>
    <name type="common">Cork oak</name>
    <dbReference type="NCBI Taxonomy" id="58331"/>
    <lineage>
        <taxon>Eukaryota</taxon>
        <taxon>Viridiplantae</taxon>
        <taxon>Streptophyta</taxon>
        <taxon>Embryophyta</taxon>
        <taxon>Tracheophyta</taxon>
        <taxon>Spermatophyta</taxon>
        <taxon>Magnoliopsida</taxon>
        <taxon>eudicotyledons</taxon>
        <taxon>Gunneridae</taxon>
        <taxon>Pentapetalae</taxon>
        <taxon>rosids</taxon>
        <taxon>fabids</taxon>
        <taxon>Fagales</taxon>
        <taxon>Fagaceae</taxon>
        <taxon>Quercus</taxon>
    </lineage>
</organism>
<reference evidence="1 2" key="1">
    <citation type="journal article" date="2018" name="Sci. Data">
        <title>The draft genome sequence of cork oak.</title>
        <authorList>
            <person name="Ramos A.M."/>
            <person name="Usie A."/>
            <person name="Barbosa P."/>
            <person name="Barros P.M."/>
            <person name="Capote T."/>
            <person name="Chaves I."/>
            <person name="Simoes F."/>
            <person name="Abreu I."/>
            <person name="Carrasquinho I."/>
            <person name="Faro C."/>
            <person name="Guimaraes J.B."/>
            <person name="Mendonca D."/>
            <person name="Nobrega F."/>
            <person name="Rodrigues L."/>
            <person name="Saibo N.J.M."/>
            <person name="Varela M.C."/>
            <person name="Egas C."/>
            <person name="Matos J."/>
            <person name="Miguel C.M."/>
            <person name="Oliveira M.M."/>
            <person name="Ricardo C.P."/>
            <person name="Goncalves S."/>
        </authorList>
    </citation>
    <scope>NUCLEOTIDE SEQUENCE [LARGE SCALE GENOMIC DNA]</scope>
    <source>
        <strain evidence="2">cv. HL8</strain>
    </source>
</reference>
<gene>
    <name evidence="1" type="ORF">CFP56_028100</name>
</gene>